<reference evidence="5 6" key="1">
    <citation type="journal article" date="2018" name="Int. J. Syst. Evol. Microbiol.">
        <title>Uliginosibacterium sediminicola sp. nov., isolated from freshwater sediment.</title>
        <authorList>
            <person name="Hwang W.M."/>
            <person name="Kim S.M."/>
            <person name="Kang K."/>
            <person name="Ahn T.Y."/>
        </authorList>
    </citation>
    <scope>NUCLEOTIDE SEQUENCE [LARGE SCALE GENOMIC DNA]</scope>
    <source>
        <strain evidence="5 6">M1-21</strain>
    </source>
</reference>
<evidence type="ECO:0000256" key="1">
    <source>
        <dbReference type="ARBA" id="ARBA00007228"/>
    </source>
</evidence>
<dbReference type="Proteomes" id="UP001410394">
    <property type="component" value="Unassembled WGS sequence"/>
</dbReference>
<dbReference type="SUPFAM" id="SSF55315">
    <property type="entry name" value="L30e-like"/>
    <property type="match status" value="1"/>
</dbReference>
<sequence length="263" mass="28037">MKLIQSRDNPLFKHLRALVEDARYRREQAASLLDGDHLLRAALDAGIAPRRVVLGARAQTQELVTALLERLPPSCELLELSDALLRQLSPVETPSGVLAEIALPVPAAVSFAGATGDILLLEGVQDAGNLGTLLRTAAAAGIQQVFLSAQCAQAWSPKVLRAGMGAHFVLQIHEHVALDELLAQWPGEILATALDPRAENLFAIDLRPPVAWMFGSEGRGLSAGVLACATRLAQIPMASGTESLNVAAAAAICLFEQRRQRSQ</sequence>
<dbReference type="SUPFAM" id="SSF75217">
    <property type="entry name" value="alpha/beta knot"/>
    <property type="match status" value="1"/>
</dbReference>
<dbReference type="SMART" id="SM00967">
    <property type="entry name" value="SpoU_sub_bind"/>
    <property type="match status" value="1"/>
</dbReference>
<proteinExistence type="inferred from homology"/>
<dbReference type="Gene3D" id="3.40.1280.10">
    <property type="match status" value="1"/>
</dbReference>
<evidence type="ECO:0000256" key="3">
    <source>
        <dbReference type="ARBA" id="ARBA00022679"/>
    </source>
</evidence>
<dbReference type="InterPro" id="IPR001537">
    <property type="entry name" value="SpoU_MeTrfase"/>
</dbReference>
<feature type="domain" description="RNA 2-O ribose methyltransferase substrate binding" evidence="4">
    <location>
        <begin position="32"/>
        <end position="107"/>
    </location>
</feature>
<evidence type="ECO:0000313" key="5">
    <source>
        <dbReference type="EMBL" id="MEN3067807.1"/>
    </source>
</evidence>
<keyword evidence="3" id="KW-0808">Transferase</keyword>
<evidence type="ECO:0000256" key="2">
    <source>
        <dbReference type="ARBA" id="ARBA00022603"/>
    </source>
</evidence>
<dbReference type="GO" id="GO:0032259">
    <property type="term" value="P:methylation"/>
    <property type="evidence" value="ECO:0007669"/>
    <property type="project" value="UniProtKB-KW"/>
</dbReference>
<keyword evidence="2 5" id="KW-0489">Methyltransferase</keyword>
<dbReference type="InterPro" id="IPR029064">
    <property type="entry name" value="Ribosomal_eL30-like_sf"/>
</dbReference>
<dbReference type="InterPro" id="IPR053888">
    <property type="entry name" value="MRM3-like_sub_bind"/>
</dbReference>
<dbReference type="Pfam" id="PF00588">
    <property type="entry name" value="SpoU_methylase"/>
    <property type="match status" value="1"/>
</dbReference>
<dbReference type="Pfam" id="PF22435">
    <property type="entry name" value="MRM3-like_sub_bind"/>
    <property type="match status" value="1"/>
</dbReference>
<comment type="caution">
    <text evidence="5">The sequence shown here is derived from an EMBL/GenBank/DDBJ whole genome shotgun (WGS) entry which is preliminary data.</text>
</comment>
<dbReference type="RefSeq" id="WP_345918572.1">
    <property type="nucleotide sequence ID" value="NZ_JBDIVE010000002.1"/>
</dbReference>
<dbReference type="InterPro" id="IPR029026">
    <property type="entry name" value="tRNA_m1G_MTases_N"/>
</dbReference>
<comment type="similarity">
    <text evidence="1">Belongs to the class IV-like SAM-binding methyltransferase superfamily. RNA methyltransferase TrmH family.</text>
</comment>
<dbReference type="GO" id="GO:0008168">
    <property type="term" value="F:methyltransferase activity"/>
    <property type="evidence" value="ECO:0007669"/>
    <property type="project" value="UniProtKB-KW"/>
</dbReference>
<evidence type="ECO:0000313" key="6">
    <source>
        <dbReference type="Proteomes" id="UP001410394"/>
    </source>
</evidence>
<keyword evidence="6" id="KW-1185">Reference proteome</keyword>
<dbReference type="InterPro" id="IPR013123">
    <property type="entry name" value="SpoU_subst-bd"/>
</dbReference>
<accession>A0ABU9YVT9</accession>
<evidence type="ECO:0000259" key="4">
    <source>
        <dbReference type="SMART" id="SM00967"/>
    </source>
</evidence>
<dbReference type="Gene3D" id="3.30.1330.30">
    <property type="match status" value="1"/>
</dbReference>
<protein>
    <submittedName>
        <fullName evidence="5">RNA methyltransferase</fullName>
    </submittedName>
</protein>
<dbReference type="PANTHER" id="PTHR43191">
    <property type="entry name" value="RRNA METHYLTRANSFERASE 3"/>
    <property type="match status" value="1"/>
</dbReference>
<organism evidence="5 6">
    <name type="scientific">Uliginosibacterium sediminicola</name>
    <dbReference type="NCBI Taxonomy" id="2024550"/>
    <lineage>
        <taxon>Bacteria</taxon>
        <taxon>Pseudomonadati</taxon>
        <taxon>Pseudomonadota</taxon>
        <taxon>Betaproteobacteria</taxon>
        <taxon>Rhodocyclales</taxon>
        <taxon>Zoogloeaceae</taxon>
        <taxon>Uliginosibacterium</taxon>
    </lineage>
</organism>
<dbReference type="CDD" id="cd18095">
    <property type="entry name" value="SpoU-like_rRNA-MTase"/>
    <property type="match status" value="1"/>
</dbReference>
<dbReference type="PANTHER" id="PTHR43191:SF2">
    <property type="entry name" value="RRNA METHYLTRANSFERASE 3, MITOCHONDRIAL"/>
    <property type="match status" value="1"/>
</dbReference>
<name>A0ABU9YVT9_9RHOO</name>
<dbReference type="EMBL" id="JBDIVE010000002">
    <property type="protein sequence ID" value="MEN3067807.1"/>
    <property type="molecule type" value="Genomic_DNA"/>
</dbReference>
<dbReference type="InterPro" id="IPR051259">
    <property type="entry name" value="rRNA_Methyltransferase"/>
</dbReference>
<gene>
    <name evidence="5" type="ORF">ABDB84_04895</name>
</gene>
<dbReference type="InterPro" id="IPR029028">
    <property type="entry name" value="Alpha/beta_knot_MTases"/>
</dbReference>